<evidence type="ECO:0000256" key="3">
    <source>
        <dbReference type="ARBA" id="ARBA00023002"/>
    </source>
</evidence>
<dbReference type="Proteomes" id="UP000257067">
    <property type="component" value="Unassembled WGS sequence"/>
</dbReference>
<feature type="binding site" evidence="6">
    <location>
        <position position="77"/>
    </location>
    <ligand>
        <name>NAD(+)</name>
        <dbReference type="ChEBI" id="CHEBI:57540"/>
    </ligand>
</feature>
<gene>
    <name evidence="11" type="primary">gap</name>
    <name evidence="11" type="ORF">CQA62_02840</name>
</gene>
<dbReference type="Gene3D" id="3.40.50.720">
    <property type="entry name" value="NAD(P)-binding Rossmann-like Domain"/>
    <property type="match status" value="1"/>
</dbReference>
<dbReference type="SUPFAM" id="SSF55347">
    <property type="entry name" value="Glyceraldehyde-3-phosphate dehydrogenase-like, C-terminal domain"/>
    <property type="match status" value="1"/>
</dbReference>
<dbReference type="GO" id="GO:0006006">
    <property type="term" value="P:glucose metabolic process"/>
    <property type="evidence" value="ECO:0007669"/>
    <property type="project" value="InterPro"/>
</dbReference>
<dbReference type="SMART" id="SM00846">
    <property type="entry name" value="Gp_dh_N"/>
    <property type="match status" value="1"/>
</dbReference>
<dbReference type="Pfam" id="PF02800">
    <property type="entry name" value="Gp_dh_C"/>
    <property type="match status" value="1"/>
</dbReference>
<dbReference type="SUPFAM" id="SSF51735">
    <property type="entry name" value="NAD(P)-binding Rossmann-fold domains"/>
    <property type="match status" value="1"/>
</dbReference>
<evidence type="ECO:0000256" key="5">
    <source>
        <dbReference type="PIRSR" id="PIRSR000149-2"/>
    </source>
</evidence>
<dbReference type="InterPro" id="IPR036291">
    <property type="entry name" value="NAD(P)-bd_dom_sf"/>
</dbReference>
<dbReference type="PRINTS" id="PR00078">
    <property type="entry name" value="G3PDHDRGNASE"/>
</dbReference>
<keyword evidence="6" id="KW-0520">NAD</keyword>
<organism evidence="11 12">
    <name type="scientific">Helicobacter cholecystus</name>
    <dbReference type="NCBI Taxonomy" id="45498"/>
    <lineage>
        <taxon>Bacteria</taxon>
        <taxon>Pseudomonadati</taxon>
        <taxon>Campylobacterota</taxon>
        <taxon>Epsilonproteobacteria</taxon>
        <taxon>Campylobacterales</taxon>
        <taxon>Helicobacteraceae</taxon>
        <taxon>Helicobacter</taxon>
    </lineage>
</organism>
<dbReference type="PIRSF" id="PIRSF000149">
    <property type="entry name" value="GAP_DH"/>
    <property type="match status" value="1"/>
</dbReference>
<dbReference type="InterPro" id="IPR006424">
    <property type="entry name" value="Glyceraldehyde-3-P_DH_1"/>
</dbReference>
<dbReference type="CDD" id="cd18126">
    <property type="entry name" value="GAPDH_I_C"/>
    <property type="match status" value="1"/>
</dbReference>
<dbReference type="InterPro" id="IPR020831">
    <property type="entry name" value="GlycerAld/Erythrose_P_DH"/>
</dbReference>
<dbReference type="GO" id="GO:0016620">
    <property type="term" value="F:oxidoreductase activity, acting on the aldehyde or oxo group of donors, NAD or NADP as acceptor"/>
    <property type="evidence" value="ECO:0007669"/>
    <property type="project" value="InterPro"/>
</dbReference>
<dbReference type="EC" id="1.2.1.-" evidence="9"/>
<dbReference type="GO" id="GO:0051287">
    <property type="term" value="F:NAD binding"/>
    <property type="evidence" value="ECO:0007669"/>
    <property type="project" value="InterPro"/>
</dbReference>
<dbReference type="NCBIfam" id="TIGR01534">
    <property type="entry name" value="GAPDH-I"/>
    <property type="match status" value="1"/>
</dbReference>
<dbReference type="FunFam" id="3.40.50.720:FF:000001">
    <property type="entry name" value="Glyceraldehyde-3-phosphate dehydrogenase"/>
    <property type="match status" value="1"/>
</dbReference>
<comment type="caution">
    <text evidence="11">The sequence shown here is derived from an EMBL/GenBank/DDBJ whole genome shotgun (WGS) entry which is preliminary data.</text>
</comment>
<feature type="binding site" evidence="5">
    <location>
        <begin position="147"/>
        <end position="149"/>
    </location>
    <ligand>
        <name>D-glyceraldehyde 3-phosphate</name>
        <dbReference type="ChEBI" id="CHEBI:59776"/>
    </ligand>
</feature>
<dbReference type="InterPro" id="IPR020828">
    <property type="entry name" value="GlycerAld_3-P_DH_NAD(P)-bd"/>
</dbReference>
<dbReference type="CDD" id="cd05214">
    <property type="entry name" value="GAPDH_I_N"/>
    <property type="match status" value="1"/>
</dbReference>
<comment type="similarity">
    <text evidence="1 8">Belongs to the glyceraldehyde-3-phosphate dehydrogenase family.</text>
</comment>
<evidence type="ECO:0000256" key="4">
    <source>
        <dbReference type="PIRSR" id="PIRSR000149-1"/>
    </source>
</evidence>
<evidence type="ECO:0000256" key="9">
    <source>
        <dbReference type="RuleBase" id="RU361160"/>
    </source>
</evidence>
<evidence type="ECO:0000256" key="8">
    <source>
        <dbReference type="RuleBase" id="RU000397"/>
    </source>
</evidence>
<dbReference type="OrthoDB" id="9803304at2"/>
<evidence type="ECO:0000259" key="10">
    <source>
        <dbReference type="SMART" id="SM00846"/>
    </source>
</evidence>
<dbReference type="PROSITE" id="PS00071">
    <property type="entry name" value="GAPDH"/>
    <property type="match status" value="1"/>
</dbReference>
<evidence type="ECO:0000256" key="1">
    <source>
        <dbReference type="ARBA" id="ARBA00007406"/>
    </source>
</evidence>
<feature type="domain" description="Glyceraldehyde 3-phosphate dehydrogenase NAD(P) binding" evidence="10">
    <location>
        <begin position="2"/>
        <end position="148"/>
    </location>
</feature>
<dbReference type="RefSeq" id="WP_104724410.1">
    <property type="nucleotide sequence ID" value="NZ_FZNE01000003.1"/>
</dbReference>
<dbReference type="InterPro" id="IPR020829">
    <property type="entry name" value="GlycerAld_3-P_DH_cat"/>
</dbReference>
<dbReference type="Gene3D" id="3.30.360.10">
    <property type="entry name" value="Dihydrodipicolinate Reductase, domain 2"/>
    <property type="match status" value="1"/>
</dbReference>
<comment type="subunit">
    <text evidence="2">Homotetramer.</text>
</comment>
<evidence type="ECO:0000256" key="2">
    <source>
        <dbReference type="ARBA" id="ARBA00011881"/>
    </source>
</evidence>
<reference evidence="11 12" key="1">
    <citation type="submission" date="2018-04" db="EMBL/GenBank/DDBJ databases">
        <title>Novel Campyloabacter and Helicobacter Species and Strains.</title>
        <authorList>
            <person name="Mannion A.J."/>
            <person name="Shen Z."/>
            <person name="Fox J.G."/>
        </authorList>
    </citation>
    <scope>NUCLEOTIDE SEQUENCE [LARGE SCALE GENOMIC DNA]</scope>
    <source>
        <strain evidence="11 12">ATCC 700242</strain>
    </source>
</reference>
<accession>A0A3D8IYG9</accession>
<feature type="binding site" evidence="6">
    <location>
        <position position="119"/>
    </location>
    <ligand>
        <name>NAD(+)</name>
        <dbReference type="ChEBI" id="CHEBI:57540"/>
    </ligand>
</feature>
<feature type="binding site" evidence="5">
    <location>
        <position position="229"/>
    </location>
    <ligand>
        <name>D-glyceraldehyde 3-phosphate</name>
        <dbReference type="ChEBI" id="CHEBI:59776"/>
    </ligand>
</feature>
<dbReference type="GO" id="GO:0050661">
    <property type="term" value="F:NADP binding"/>
    <property type="evidence" value="ECO:0007669"/>
    <property type="project" value="InterPro"/>
</dbReference>
<dbReference type="PANTHER" id="PTHR43148">
    <property type="entry name" value="GLYCERALDEHYDE-3-PHOSPHATE DEHYDROGENASE 2"/>
    <property type="match status" value="1"/>
</dbReference>
<protein>
    <recommendedName>
        <fullName evidence="9">Glyceraldehyde-3-phosphate dehydrogenase</fullName>
        <ecNumber evidence="9">1.2.1.-</ecNumber>
    </recommendedName>
</protein>
<keyword evidence="3 9" id="KW-0560">Oxidoreductase</keyword>
<proteinExistence type="inferred from homology"/>
<feature type="binding site" evidence="6">
    <location>
        <position position="311"/>
    </location>
    <ligand>
        <name>NAD(+)</name>
        <dbReference type="ChEBI" id="CHEBI:57540"/>
    </ligand>
</feature>
<feature type="active site" description="Nucleophile" evidence="4">
    <location>
        <position position="148"/>
    </location>
</feature>
<sequence>MVRVGINGSGRIGLCSARIIANRTDIELGAINTTTDIDTLIHLLKYDSVHRSFEVQKIDENTIAMGNSKNIKVLSSRDPREIGFEKYAIRGVIECTGAFNSLAKSSVHLHDSIQKVIISAPAEQTPTFVYGVNHTNYKGENVISNASCTTNCLAPLIKVLDDAYGIIDGLMSTIHSYTNDQNLLDVKHKDIRRARAAGLNMIPTKTGAAKAIGLVLPHLQGKLNGFAIRVPTPDVSLVDVSLNLKNKTSVEEINHLMQQVSLQEMKGIIEVDEEKRVSSDFIGSSASSIFIPDKTIVLNDTHVKVLAWYDNEMGYCHRLVDMSVYALNH</sequence>
<dbReference type="InterPro" id="IPR020830">
    <property type="entry name" value="GlycerAld_3-P_DH_AS"/>
</dbReference>
<feature type="site" description="Activates thiol group during catalysis" evidence="7">
    <location>
        <position position="175"/>
    </location>
</feature>
<dbReference type="Pfam" id="PF00044">
    <property type="entry name" value="Gp_dh_N"/>
    <property type="match status" value="1"/>
</dbReference>
<keyword evidence="6" id="KW-0547">Nucleotide-binding</keyword>
<feature type="binding site" evidence="5">
    <location>
        <position position="178"/>
    </location>
    <ligand>
        <name>D-glyceraldehyde 3-phosphate</name>
        <dbReference type="ChEBI" id="CHEBI:59776"/>
    </ligand>
</feature>
<evidence type="ECO:0000313" key="12">
    <source>
        <dbReference type="Proteomes" id="UP000257067"/>
    </source>
</evidence>
<dbReference type="FunFam" id="3.30.360.10:FF:000002">
    <property type="entry name" value="Glyceraldehyde-3-phosphate dehydrogenase"/>
    <property type="match status" value="1"/>
</dbReference>
<dbReference type="EMBL" id="NXLU01000002">
    <property type="protein sequence ID" value="RDU69601.1"/>
    <property type="molecule type" value="Genomic_DNA"/>
</dbReference>
<evidence type="ECO:0000313" key="11">
    <source>
        <dbReference type="EMBL" id="RDU69601.1"/>
    </source>
</evidence>
<keyword evidence="12" id="KW-1185">Reference proteome</keyword>
<evidence type="ECO:0000256" key="6">
    <source>
        <dbReference type="PIRSR" id="PIRSR000149-3"/>
    </source>
</evidence>
<evidence type="ECO:0000256" key="7">
    <source>
        <dbReference type="PIRSR" id="PIRSR000149-4"/>
    </source>
</evidence>
<dbReference type="AlphaFoldDB" id="A0A3D8IYG9"/>
<feature type="binding site" evidence="6">
    <location>
        <begin position="11"/>
        <end position="12"/>
    </location>
    <ligand>
        <name>NAD(+)</name>
        <dbReference type="ChEBI" id="CHEBI:57540"/>
    </ligand>
</feature>
<name>A0A3D8IYG9_9HELI</name>
<feature type="binding site" evidence="5">
    <location>
        <begin position="206"/>
        <end position="207"/>
    </location>
    <ligand>
        <name>D-glyceraldehyde 3-phosphate</name>
        <dbReference type="ChEBI" id="CHEBI:59776"/>
    </ligand>
</feature>